<feature type="compositionally biased region" description="Acidic residues" evidence="2">
    <location>
        <begin position="26"/>
        <end position="35"/>
    </location>
</feature>
<dbReference type="EMBL" id="JAATEO010000018">
    <property type="protein sequence ID" value="NJP33691.1"/>
    <property type="molecule type" value="Genomic_DNA"/>
</dbReference>
<dbReference type="Proteomes" id="UP000783871">
    <property type="component" value="Unassembled WGS sequence"/>
</dbReference>
<protein>
    <submittedName>
        <fullName evidence="4">Phage major capsid protein</fullName>
    </submittedName>
</protein>
<accession>A0ABX0ZBN1</accession>
<evidence type="ECO:0000259" key="3">
    <source>
        <dbReference type="Pfam" id="PF05065"/>
    </source>
</evidence>
<evidence type="ECO:0000313" key="5">
    <source>
        <dbReference type="Proteomes" id="UP000783871"/>
    </source>
</evidence>
<dbReference type="Pfam" id="PF05065">
    <property type="entry name" value="Phage_capsid"/>
    <property type="match status" value="1"/>
</dbReference>
<reference evidence="4 5" key="1">
    <citation type="submission" date="2020-03" db="EMBL/GenBank/DDBJ databases">
        <title>WGS of actinomycetes isolated from Thailand.</title>
        <authorList>
            <person name="Thawai C."/>
        </authorList>
    </citation>
    <scope>NUCLEOTIDE SEQUENCE [LARGE SCALE GENOMIC DNA]</scope>
    <source>
        <strain evidence="4 5">HSS6-12</strain>
    </source>
</reference>
<evidence type="ECO:0000256" key="2">
    <source>
        <dbReference type="SAM" id="MobiDB-lite"/>
    </source>
</evidence>
<dbReference type="SUPFAM" id="SSF56563">
    <property type="entry name" value="Major capsid protein gp5"/>
    <property type="match status" value="1"/>
</dbReference>
<keyword evidence="5" id="KW-1185">Reference proteome</keyword>
<feature type="region of interest" description="Disordered" evidence="2">
    <location>
        <begin position="1"/>
        <end position="36"/>
    </location>
</feature>
<name>A0ABX0ZBN1_9ACTN</name>
<comment type="subcellular location">
    <subcellularLocation>
        <location evidence="1">Virion</location>
    </subcellularLocation>
</comment>
<gene>
    <name evidence="4" type="ORF">HCJ94_17305</name>
</gene>
<dbReference type="NCBIfam" id="TIGR01554">
    <property type="entry name" value="major_cap_HK97"/>
    <property type="match status" value="1"/>
</dbReference>
<dbReference type="InterPro" id="IPR024455">
    <property type="entry name" value="Phage_capsid"/>
</dbReference>
<feature type="compositionally biased region" description="Basic and acidic residues" evidence="2">
    <location>
        <begin position="1"/>
        <end position="22"/>
    </location>
</feature>
<comment type="caution">
    <text evidence="4">The sequence shown here is derived from an EMBL/GenBank/DDBJ whole genome shotgun (WGS) entry which is preliminary data.</text>
</comment>
<organism evidence="4 5">
    <name type="scientific">Micromonospora thermarum</name>
    <dbReference type="NCBI Taxonomy" id="2720024"/>
    <lineage>
        <taxon>Bacteria</taxon>
        <taxon>Bacillati</taxon>
        <taxon>Actinomycetota</taxon>
        <taxon>Actinomycetes</taxon>
        <taxon>Micromonosporales</taxon>
        <taxon>Micromonosporaceae</taxon>
        <taxon>Micromonospora</taxon>
    </lineage>
</organism>
<feature type="domain" description="Phage capsid-like C-terminal" evidence="3">
    <location>
        <begin position="118"/>
        <end position="393"/>
    </location>
</feature>
<evidence type="ECO:0000256" key="1">
    <source>
        <dbReference type="ARBA" id="ARBA00004328"/>
    </source>
</evidence>
<sequence>MQEIRRRADEENRDLTAEERQAWDAAETDLDEASSDIERFERAARLDEVDRDDVVSARGNGGGEDSDQAEADRRYAAAFRRYLTQGISRLSNEDRDLLMGAHVELESRAQTSGADTAGGFLVPDSFRNKFVDVMKAFGGIAQYAETLTTDTGADLPWIGMDDTGNEGEFLGENDEVTEQDVKFTGRKLKAHIVSSKMVKFPFALLQDSAVDVDGLMSRKLGERIGRRSARAWITGTGVDQPEGILSNAVVGKTGANGQTTSVTYDDLVDLEHAVDPAYRNSNSRYVFHDQTLKVLRKLKDADQRPLWIPVPAAGMPATINGRAYAIDNSMPVPAANAASIIFGDIRSAYVIRLVRGVTLMRLNERYAERMQAAFLSFARLDGSVQDRNAYRVYQHSAA</sequence>
<dbReference type="InterPro" id="IPR054612">
    <property type="entry name" value="Phage_capsid-like_C"/>
</dbReference>
<proteinExistence type="predicted"/>
<evidence type="ECO:0000313" key="4">
    <source>
        <dbReference type="EMBL" id="NJP33691.1"/>
    </source>
</evidence>
<feature type="region of interest" description="Disordered" evidence="2">
    <location>
        <begin position="51"/>
        <end position="71"/>
    </location>
</feature>